<organism evidence="2 3">
    <name type="scientific">Candidatus Halobonum tyrrellensis G22</name>
    <dbReference type="NCBI Taxonomy" id="1324957"/>
    <lineage>
        <taxon>Archaea</taxon>
        <taxon>Methanobacteriati</taxon>
        <taxon>Methanobacteriota</taxon>
        <taxon>Stenosarchaea group</taxon>
        <taxon>Halobacteria</taxon>
        <taxon>Halobacteriales</taxon>
        <taxon>Haloferacaceae</taxon>
        <taxon>Candidatus Halobonum</taxon>
    </lineage>
</organism>
<dbReference type="PANTHER" id="PTHR43798">
    <property type="entry name" value="MONOACYLGLYCEROL LIPASE"/>
    <property type="match status" value="1"/>
</dbReference>
<dbReference type="AlphaFoldDB" id="V4HDV9"/>
<dbReference type="InterPro" id="IPR000073">
    <property type="entry name" value="AB_hydrolase_1"/>
</dbReference>
<dbReference type="PATRIC" id="fig|1324957.4.peg.1431"/>
<accession>V4HDV9</accession>
<keyword evidence="3" id="KW-1185">Reference proteome</keyword>
<evidence type="ECO:0000313" key="3">
    <source>
        <dbReference type="Proteomes" id="UP000017840"/>
    </source>
</evidence>
<dbReference type="Gene3D" id="3.40.50.1820">
    <property type="entry name" value="alpha/beta hydrolase"/>
    <property type="match status" value="1"/>
</dbReference>
<evidence type="ECO:0000259" key="1">
    <source>
        <dbReference type="Pfam" id="PF00561"/>
    </source>
</evidence>
<feature type="domain" description="AB hydrolase-1" evidence="1">
    <location>
        <begin position="51"/>
        <end position="189"/>
    </location>
</feature>
<dbReference type="InterPro" id="IPR050266">
    <property type="entry name" value="AB_hydrolase_sf"/>
</dbReference>
<evidence type="ECO:0000313" key="2">
    <source>
        <dbReference type="EMBL" id="ESP88840.1"/>
    </source>
</evidence>
<protein>
    <submittedName>
        <fullName evidence="2">Alpha/beta hydrolase</fullName>
    </submittedName>
</protein>
<keyword evidence="2" id="KW-0378">Hydrolase</keyword>
<dbReference type="OrthoDB" id="7531at2157"/>
<dbReference type="STRING" id="1324957.K933_07082"/>
<dbReference type="eggNOG" id="arCOG01648">
    <property type="taxonomic scope" value="Archaea"/>
</dbReference>
<dbReference type="RefSeq" id="WP_023394003.1">
    <property type="nucleotide sequence ID" value="NZ_ASGZ01000023.1"/>
</dbReference>
<name>V4HDV9_9EURY</name>
<dbReference type="Proteomes" id="UP000017840">
    <property type="component" value="Unassembled WGS sequence"/>
</dbReference>
<dbReference type="InterPro" id="IPR029058">
    <property type="entry name" value="AB_hydrolase_fold"/>
</dbReference>
<dbReference type="PANTHER" id="PTHR43798:SF33">
    <property type="entry name" value="HYDROLASE, PUTATIVE (AFU_ORTHOLOGUE AFUA_2G14860)-RELATED"/>
    <property type="match status" value="1"/>
</dbReference>
<dbReference type="GO" id="GO:0016787">
    <property type="term" value="F:hydrolase activity"/>
    <property type="evidence" value="ECO:0007669"/>
    <property type="project" value="UniProtKB-KW"/>
</dbReference>
<dbReference type="GO" id="GO:0016020">
    <property type="term" value="C:membrane"/>
    <property type="evidence" value="ECO:0007669"/>
    <property type="project" value="TreeGrafter"/>
</dbReference>
<dbReference type="PRINTS" id="PR00111">
    <property type="entry name" value="ABHYDROLASE"/>
</dbReference>
<sequence>MSAYRSAAGRRELEHLYDDAVDRLGVDVAERRVDTRHGSTHVLLAGAADAPPVVLFHGGNVTNPLTLAWYAGLADDYRLVAPDTPGHPGKSAPTRLDPRGDGYGEWVADLLDAFGVDAAPVVGTSYGAGVALRTAAVAPERVARAALVVPAGFGTGPLLPLVGVGLPAVCYRLTAHDWFLDRTLAALATDPDPLVRATVGASLRHARPDRTVPGADAADLRGFDAPVALFVATDDPFFPADAVVPRARARLRTLDRVELLDGERHLLSPAAQRRVVASLRTFLPDTDAETEG</sequence>
<proteinExistence type="predicted"/>
<dbReference type="Pfam" id="PF00561">
    <property type="entry name" value="Abhydrolase_1"/>
    <property type="match status" value="1"/>
</dbReference>
<dbReference type="SUPFAM" id="SSF53474">
    <property type="entry name" value="alpha/beta-Hydrolases"/>
    <property type="match status" value="1"/>
</dbReference>
<comment type="caution">
    <text evidence="2">The sequence shown here is derived from an EMBL/GenBank/DDBJ whole genome shotgun (WGS) entry which is preliminary data.</text>
</comment>
<dbReference type="EMBL" id="ASGZ01000023">
    <property type="protein sequence ID" value="ESP88840.1"/>
    <property type="molecule type" value="Genomic_DNA"/>
</dbReference>
<reference evidence="2 3" key="1">
    <citation type="journal article" date="2013" name="Genome Announc.">
        <title>Draft Genome Sequence of 'Candidatus Halobonum tyrrellensis' Strain G22, Isolated from the Hypersaline Waters of Lake Tyrrell, Australia.</title>
        <authorList>
            <person name="Ugalde J.A."/>
            <person name="Narasingarao P."/>
            <person name="Kuo S."/>
            <person name="Podell S."/>
            <person name="Allen E.E."/>
        </authorList>
    </citation>
    <scope>NUCLEOTIDE SEQUENCE [LARGE SCALE GENOMIC DNA]</scope>
    <source>
        <strain evidence="2 3">G22</strain>
    </source>
</reference>
<gene>
    <name evidence="2" type="ORF">K933_07082</name>
</gene>